<evidence type="ECO:0000256" key="16">
    <source>
        <dbReference type="RuleBase" id="RU003519"/>
    </source>
</evidence>
<protein>
    <recommendedName>
        <fullName evidence="4">Glypican-1</fullName>
    </recommendedName>
</protein>
<evidence type="ECO:0000256" key="14">
    <source>
        <dbReference type="ARBA" id="ARBA00023288"/>
    </source>
</evidence>
<name>A0ABQ9DHK0_9PASS</name>
<keyword evidence="6" id="KW-0964">Secreted</keyword>
<keyword evidence="12" id="KW-0325">Glycoprotein</keyword>
<dbReference type="PANTHER" id="PTHR10822:SF8">
    <property type="entry name" value="GLYPICAN-1"/>
    <property type="match status" value="1"/>
</dbReference>
<accession>A0ABQ9DHK0</accession>
<keyword evidence="9 16" id="KW-0654">Proteoglycan</keyword>
<evidence type="ECO:0000256" key="15">
    <source>
        <dbReference type="RuleBase" id="RU003518"/>
    </source>
</evidence>
<keyword evidence="11" id="KW-1015">Disulfide bond</keyword>
<evidence type="ECO:0000256" key="5">
    <source>
        <dbReference type="ARBA" id="ARBA00022475"/>
    </source>
</evidence>
<dbReference type="InterPro" id="IPR001863">
    <property type="entry name" value="Glypican"/>
</dbReference>
<dbReference type="EMBL" id="WHWB01033078">
    <property type="protein sequence ID" value="KAJ7422200.1"/>
    <property type="molecule type" value="Genomic_DNA"/>
</dbReference>
<sequence length="92" mass="10389">MSSPASGEHLRICPQGYTCCTSEMEENFANKSRSEFEAMVKEAGRSVQATLTAQHRSFDKSAKFGGSLEDYIDEQKFSSEELVWYEHDVLVD</sequence>
<gene>
    <name evidence="17" type="ORF">WISP_38876</name>
</gene>
<evidence type="ECO:0000256" key="7">
    <source>
        <dbReference type="ARBA" id="ARBA00022622"/>
    </source>
</evidence>
<comment type="function">
    <text evidence="16">Cell surface proteoglycan.</text>
</comment>
<dbReference type="Pfam" id="PF01153">
    <property type="entry name" value="Glypican"/>
    <property type="match status" value="1"/>
</dbReference>
<evidence type="ECO:0000313" key="17">
    <source>
        <dbReference type="EMBL" id="KAJ7422200.1"/>
    </source>
</evidence>
<keyword evidence="18" id="KW-1185">Reference proteome</keyword>
<evidence type="ECO:0000256" key="6">
    <source>
        <dbReference type="ARBA" id="ARBA00022525"/>
    </source>
</evidence>
<comment type="caution">
    <text evidence="17">The sequence shown here is derived from an EMBL/GenBank/DDBJ whole genome shotgun (WGS) entry which is preliminary data.</text>
</comment>
<comment type="similarity">
    <text evidence="3 15">Belongs to the glypican family.</text>
</comment>
<comment type="subcellular location">
    <subcellularLocation>
        <location evidence="2 16">Cell membrane</location>
        <topology evidence="2 16">Lipid-anchor</topology>
        <topology evidence="2 16">GPI-anchor</topology>
    </subcellularLocation>
    <subcellularLocation>
        <location evidence="1">Secreted</location>
        <location evidence="1">Extracellular space</location>
    </subcellularLocation>
</comment>
<evidence type="ECO:0000256" key="8">
    <source>
        <dbReference type="ARBA" id="ARBA00022729"/>
    </source>
</evidence>
<evidence type="ECO:0000256" key="2">
    <source>
        <dbReference type="ARBA" id="ARBA00004609"/>
    </source>
</evidence>
<evidence type="ECO:0000256" key="4">
    <source>
        <dbReference type="ARBA" id="ARBA00014714"/>
    </source>
</evidence>
<evidence type="ECO:0000256" key="13">
    <source>
        <dbReference type="ARBA" id="ARBA00023207"/>
    </source>
</evidence>
<evidence type="ECO:0000256" key="9">
    <source>
        <dbReference type="ARBA" id="ARBA00022974"/>
    </source>
</evidence>
<reference evidence="17" key="1">
    <citation type="submission" date="2019-10" db="EMBL/GenBank/DDBJ databases">
        <authorList>
            <person name="Soares A.E.R."/>
            <person name="Aleixo A."/>
            <person name="Schneider P."/>
            <person name="Miyaki C.Y."/>
            <person name="Schneider M.P."/>
            <person name="Mello C."/>
            <person name="Vasconcelos A.T.R."/>
        </authorList>
    </citation>
    <scope>NUCLEOTIDE SEQUENCE</scope>
    <source>
        <tissue evidence="17">Muscle</tissue>
    </source>
</reference>
<evidence type="ECO:0000256" key="12">
    <source>
        <dbReference type="ARBA" id="ARBA00023180"/>
    </source>
</evidence>
<keyword evidence="13 16" id="KW-0357">Heparan sulfate</keyword>
<keyword evidence="14 16" id="KW-0449">Lipoprotein</keyword>
<evidence type="ECO:0000256" key="3">
    <source>
        <dbReference type="ARBA" id="ARBA00010260"/>
    </source>
</evidence>
<keyword evidence="10 16" id="KW-0472">Membrane</keyword>
<keyword evidence="7 16" id="KW-0336">GPI-anchor</keyword>
<evidence type="ECO:0000313" key="18">
    <source>
        <dbReference type="Proteomes" id="UP001145742"/>
    </source>
</evidence>
<evidence type="ECO:0000256" key="11">
    <source>
        <dbReference type="ARBA" id="ARBA00023157"/>
    </source>
</evidence>
<dbReference type="PANTHER" id="PTHR10822">
    <property type="entry name" value="GLYPICAN"/>
    <property type="match status" value="1"/>
</dbReference>
<dbReference type="Proteomes" id="UP001145742">
    <property type="component" value="Unassembled WGS sequence"/>
</dbReference>
<evidence type="ECO:0000256" key="10">
    <source>
        <dbReference type="ARBA" id="ARBA00023136"/>
    </source>
</evidence>
<organism evidence="17 18">
    <name type="scientific">Willisornis vidua</name>
    <name type="common">Xingu scale-backed antbird</name>
    <dbReference type="NCBI Taxonomy" id="1566151"/>
    <lineage>
        <taxon>Eukaryota</taxon>
        <taxon>Metazoa</taxon>
        <taxon>Chordata</taxon>
        <taxon>Craniata</taxon>
        <taxon>Vertebrata</taxon>
        <taxon>Euteleostomi</taxon>
        <taxon>Archelosauria</taxon>
        <taxon>Archosauria</taxon>
        <taxon>Dinosauria</taxon>
        <taxon>Saurischia</taxon>
        <taxon>Theropoda</taxon>
        <taxon>Coelurosauria</taxon>
        <taxon>Aves</taxon>
        <taxon>Neognathae</taxon>
        <taxon>Neoaves</taxon>
        <taxon>Telluraves</taxon>
        <taxon>Australaves</taxon>
        <taxon>Passeriformes</taxon>
        <taxon>Thamnophilidae</taxon>
        <taxon>Willisornis</taxon>
    </lineage>
</organism>
<keyword evidence="8" id="KW-0732">Signal</keyword>
<proteinExistence type="inferred from homology"/>
<evidence type="ECO:0000256" key="1">
    <source>
        <dbReference type="ARBA" id="ARBA00004239"/>
    </source>
</evidence>
<keyword evidence="5" id="KW-1003">Cell membrane</keyword>